<evidence type="ECO:0000259" key="1">
    <source>
        <dbReference type="Pfam" id="PF11716"/>
    </source>
</evidence>
<comment type="caution">
    <text evidence="2">The sequence shown here is derived from an EMBL/GenBank/DDBJ whole genome shotgun (WGS) entry which is preliminary data.</text>
</comment>
<dbReference type="NCBIfam" id="TIGR03083">
    <property type="entry name" value="maleylpyruvate isomerase family mycothiol-dependent enzyme"/>
    <property type="match status" value="1"/>
</dbReference>
<dbReference type="NCBIfam" id="TIGR03086">
    <property type="entry name" value="TIGR03086 family metal-binding protein"/>
    <property type="match status" value="1"/>
</dbReference>
<feature type="domain" description="Mycothiol-dependent maleylpyruvate isomerase metal-binding" evidence="1">
    <location>
        <begin position="15"/>
        <end position="121"/>
    </location>
</feature>
<dbReference type="InterPro" id="IPR017517">
    <property type="entry name" value="Maleyloyr_isom"/>
</dbReference>
<dbReference type="OrthoDB" id="5185819at2"/>
<dbReference type="InterPro" id="IPR034660">
    <property type="entry name" value="DinB/YfiT-like"/>
</dbReference>
<evidence type="ECO:0000313" key="2">
    <source>
        <dbReference type="EMBL" id="PSL55575.1"/>
    </source>
</evidence>
<evidence type="ECO:0000313" key="3">
    <source>
        <dbReference type="Proteomes" id="UP000241118"/>
    </source>
</evidence>
<dbReference type="GO" id="GO:0046872">
    <property type="term" value="F:metal ion binding"/>
    <property type="evidence" value="ECO:0007669"/>
    <property type="project" value="InterPro"/>
</dbReference>
<organism evidence="2 3">
    <name type="scientific">Saccharothrix carnea</name>
    <dbReference type="NCBI Taxonomy" id="1280637"/>
    <lineage>
        <taxon>Bacteria</taxon>
        <taxon>Bacillati</taxon>
        <taxon>Actinomycetota</taxon>
        <taxon>Actinomycetes</taxon>
        <taxon>Pseudonocardiales</taxon>
        <taxon>Pseudonocardiaceae</taxon>
        <taxon>Saccharothrix</taxon>
    </lineage>
</organism>
<sequence length="187" mass="20265">MDLLDLNRSALDLNLKLMADLEEAHLDMATPCAGWTVYELLRHQVESTLSFVAAVRHTAVDEPASDDLVAAYRVATDAVTEAFRAEGVLEAEAEFPGYGLRRGRELVAGHFVDNLVHAWDLCRAIGVDSTLDAELATAAYRMARHFPTTPDVRGPGGAFAMPVDVPVDAPITDRLVGLLGRSPNWPA</sequence>
<proteinExistence type="predicted"/>
<gene>
    <name evidence="2" type="ORF">B0I31_105544</name>
</gene>
<dbReference type="Pfam" id="PF11716">
    <property type="entry name" value="MDMPI_N"/>
    <property type="match status" value="1"/>
</dbReference>
<accession>A0A2P8IAT4</accession>
<dbReference type="Proteomes" id="UP000241118">
    <property type="component" value="Unassembled WGS sequence"/>
</dbReference>
<keyword evidence="3" id="KW-1185">Reference proteome</keyword>
<name>A0A2P8IAT4_SACCR</name>
<dbReference type="AlphaFoldDB" id="A0A2P8IAT4"/>
<protein>
    <submittedName>
        <fullName evidence="2">Uncharacterized protein (TIGR03086 family)</fullName>
    </submittedName>
</protein>
<dbReference type="SUPFAM" id="SSF109854">
    <property type="entry name" value="DinB/YfiT-like putative metalloenzymes"/>
    <property type="match status" value="1"/>
</dbReference>
<dbReference type="RefSeq" id="WP_106616416.1">
    <property type="nucleotide sequence ID" value="NZ_PYAX01000005.1"/>
</dbReference>
<dbReference type="EMBL" id="PYAX01000005">
    <property type="protein sequence ID" value="PSL55575.1"/>
    <property type="molecule type" value="Genomic_DNA"/>
</dbReference>
<dbReference type="InterPro" id="IPR017520">
    <property type="entry name" value="CHP03086"/>
</dbReference>
<reference evidence="2 3" key="1">
    <citation type="submission" date="2018-03" db="EMBL/GenBank/DDBJ databases">
        <title>Genomic Encyclopedia of Type Strains, Phase III (KMG-III): the genomes of soil and plant-associated and newly described type strains.</title>
        <authorList>
            <person name="Whitman W."/>
        </authorList>
    </citation>
    <scope>NUCLEOTIDE SEQUENCE [LARGE SCALE GENOMIC DNA]</scope>
    <source>
        <strain evidence="2 3">CGMCC 4.7097</strain>
    </source>
</reference>
<dbReference type="InterPro" id="IPR024344">
    <property type="entry name" value="MDMPI_metal-binding"/>
</dbReference>